<accession>A0A316WGY0</accession>
<evidence type="ECO:0000313" key="1">
    <source>
        <dbReference type="EMBL" id="PWN59456.1"/>
    </source>
</evidence>
<dbReference type="RefSeq" id="WP_103235458.1">
    <property type="nucleotide sequence ID" value="NZ_PPEG02000008.1"/>
</dbReference>
<dbReference type="EMBL" id="PPEG02000008">
    <property type="protein sequence ID" value="PWN59456.1"/>
    <property type="molecule type" value="Genomic_DNA"/>
</dbReference>
<comment type="caution">
    <text evidence="1">The sequence shown here is derived from an EMBL/GenBank/DDBJ whole genome shotgun (WGS) entry which is preliminary data.</text>
</comment>
<dbReference type="AlphaFoldDB" id="A0A316WGY0"/>
<gene>
    <name evidence="1" type="ORF">C1634_019300</name>
</gene>
<name>A0A316WGY0_9FLAO</name>
<sequence length="196" mass="22898">MNFFKKIFSKNKNTAHQPSENPRIDGIYTDEYFNNRYTEDQILSDDVLVDSSFKMLNSFFIDNKIIPAIENPIYHSSNIDKAVTEEPGFYQYCKSFDQDDKQIGLMLTVAFSYYMVNELGFKLYRDKTPEYPLRFMTLKYNNNGGVISLYPFEYSLKVLNGEASFNDLLEKINKNLENIPTAEDFIAHFKSNLSQE</sequence>
<dbReference type="Proteomes" id="UP000236413">
    <property type="component" value="Unassembled WGS sequence"/>
</dbReference>
<proteinExistence type="predicted"/>
<protein>
    <submittedName>
        <fullName evidence="1">Uncharacterized protein</fullName>
    </submittedName>
</protein>
<reference evidence="1 2" key="1">
    <citation type="submission" date="2018-04" db="EMBL/GenBank/DDBJ databases">
        <title>Chryseobacterium oncorhynchi 701B-08T from rainbow trout, and Chryseobacterium viscerum 687B-08T from diseased fish.</title>
        <authorList>
            <person name="Jeong J.-J."/>
            <person name="Lee Y.J."/>
            <person name="Pathiraja D."/>
            <person name="Park B."/>
            <person name="Choi I.-G."/>
            <person name="Kim K.D."/>
        </authorList>
    </citation>
    <scope>NUCLEOTIDE SEQUENCE [LARGE SCALE GENOMIC DNA]</scope>
    <source>
        <strain evidence="1 2">687B-08</strain>
    </source>
</reference>
<organism evidence="1 2">
    <name type="scientific">Chryseobacterium viscerum</name>
    <dbReference type="NCBI Taxonomy" id="1037377"/>
    <lineage>
        <taxon>Bacteria</taxon>
        <taxon>Pseudomonadati</taxon>
        <taxon>Bacteroidota</taxon>
        <taxon>Flavobacteriia</taxon>
        <taxon>Flavobacteriales</taxon>
        <taxon>Weeksellaceae</taxon>
        <taxon>Chryseobacterium group</taxon>
        <taxon>Chryseobacterium</taxon>
    </lineage>
</organism>
<evidence type="ECO:0000313" key="2">
    <source>
        <dbReference type="Proteomes" id="UP000236413"/>
    </source>
</evidence>